<dbReference type="InterPro" id="IPR000086">
    <property type="entry name" value="NUDIX_hydrolase_dom"/>
</dbReference>
<name>A0A1G2RTX1_9BACT</name>
<feature type="domain" description="Nudix hydrolase" evidence="1">
    <location>
        <begin position="5"/>
        <end position="148"/>
    </location>
</feature>
<evidence type="ECO:0000313" key="3">
    <source>
        <dbReference type="Proteomes" id="UP000178222"/>
    </source>
</evidence>
<dbReference type="SUPFAM" id="SSF55811">
    <property type="entry name" value="Nudix"/>
    <property type="match status" value="1"/>
</dbReference>
<evidence type="ECO:0000259" key="1">
    <source>
        <dbReference type="PROSITE" id="PS51462"/>
    </source>
</evidence>
<accession>A0A1G2RTX1</accession>
<protein>
    <recommendedName>
        <fullName evidence="1">Nudix hydrolase domain-containing protein</fullName>
    </recommendedName>
</protein>
<dbReference type="PROSITE" id="PS51462">
    <property type="entry name" value="NUDIX"/>
    <property type="match status" value="1"/>
</dbReference>
<comment type="caution">
    <text evidence="2">The sequence shown here is derived from an EMBL/GenBank/DDBJ whole genome shotgun (WGS) entry which is preliminary data.</text>
</comment>
<organism evidence="2 3">
    <name type="scientific">Candidatus Wildermuthbacteria bacterium RIFCSPLOWO2_02_FULL_47_9c</name>
    <dbReference type="NCBI Taxonomy" id="1802466"/>
    <lineage>
        <taxon>Bacteria</taxon>
        <taxon>Candidatus Wildermuthiibacteriota</taxon>
    </lineage>
</organism>
<proteinExistence type="predicted"/>
<dbReference type="AlphaFoldDB" id="A0A1G2RTX1"/>
<dbReference type="EMBL" id="MHUL01000036">
    <property type="protein sequence ID" value="OHA76293.1"/>
    <property type="molecule type" value="Genomic_DNA"/>
</dbReference>
<evidence type="ECO:0000313" key="2">
    <source>
        <dbReference type="EMBL" id="OHA76293.1"/>
    </source>
</evidence>
<gene>
    <name evidence="2" type="ORF">A3J30_01040</name>
</gene>
<reference evidence="2 3" key="1">
    <citation type="journal article" date="2016" name="Nat. Commun.">
        <title>Thousands of microbial genomes shed light on interconnected biogeochemical processes in an aquifer system.</title>
        <authorList>
            <person name="Anantharaman K."/>
            <person name="Brown C.T."/>
            <person name="Hug L.A."/>
            <person name="Sharon I."/>
            <person name="Castelle C.J."/>
            <person name="Probst A.J."/>
            <person name="Thomas B.C."/>
            <person name="Singh A."/>
            <person name="Wilkins M.J."/>
            <person name="Karaoz U."/>
            <person name="Brodie E.L."/>
            <person name="Williams K.H."/>
            <person name="Hubbard S.S."/>
            <person name="Banfield J.F."/>
        </authorList>
    </citation>
    <scope>NUCLEOTIDE SEQUENCE [LARGE SCALE GENOMIC DNA]</scope>
</reference>
<dbReference type="InterPro" id="IPR015797">
    <property type="entry name" value="NUDIX_hydrolase-like_dom_sf"/>
</dbReference>
<dbReference type="Gene3D" id="3.90.79.10">
    <property type="entry name" value="Nucleoside Triphosphate Pyrophosphohydrolase"/>
    <property type="match status" value="1"/>
</dbReference>
<dbReference type="Proteomes" id="UP000178222">
    <property type="component" value="Unassembled WGS sequence"/>
</dbReference>
<dbReference type="Pfam" id="PF00293">
    <property type="entry name" value="NUDIX"/>
    <property type="match status" value="1"/>
</dbReference>
<sequence length="149" mass="17435">MEEIRKHQDFHVGLKAFIADGDKLLVLQDEAGLWELPGGRIEQSEIANGLEKILRRETGEELSAQFEYEVGTIFHAWVRKPDPLTDIKLQYKNKDFYIFLVGFRCVYKGGEITLSPEHIDSRWIAEDEVDALKFENTYKETVQKYFQTY</sequence>